<accession>A0A858RFS7</accession>
<evidence type="ECO:0000313" key="2">
    <source>
        <dbReference type="Proteomes" id="UP000501812"/>
    </source>
</evidence>
<sequence length="339" mass="35229">MKDPFEDFLEDAMSGPDLELGHEMRRRLLEAAVAGEALEQDNVVRMDRGDPEVQEGFNWILGETEATGPLMQRMIFDPAFLNDLDGERRFVRTLRHVLVKQANVVAPAARRRFLPAVALGAAAAVALAAGTLFFSPDEGNKVPVLAQAEVGSRSEKLAPAAAAPAIAPASPGEKSVEVAVVERPEAPAAENLPSGPSALIPEAPAGIVDEASAIAALTGNGQSVEPEDPVLVQGGGSSFSLHSIAAVAVGETDAPLQDSALTLLDSDSDSGSSPSFAFHSDRGAMWDVGFISGLPGSTGLDMSLIGGGRESTIPEPGPVLLVVIGTAGFLLRRRRKSDA</sequence>
<keyword evidence="2" id="KW-1185">Reference proteome</keyword>
<evidence type="ECO:0000313" key="1">
    <source>
        <dbReference type="EMBL" id="QJE95408.1"/>
    </source>
</evidence>
<reference evidence="1 2" key="1">
    <citation type="submission" date="2020-04" db="EMBL/GenBank/DDBJ databases">
        <title>Luteolibacter sp. G-1-1-1 isolated from soil.</title>
        <authorList>
            <person name="Dahal R.H."/>
        </authorList>
    </citation>
    <scope>NUCLEOTIDE SEQUENCE [LARGE SCALE GENOMIC DNA]</scope>
    <source>
        <strain evidence="1 2">G-1-1-1</strain>
    </source>
</reference>
<dbReference type="InterPro" id="IPR013424">
    <property type="entry name" value="Ice-binding_C"/>
</dbReference>
<proteinExistence type="predicted"/>
<protein>
    <submittedName>
        <fullName evidence="1">PEP-CTERM sorting domain-containing protein</fullName>
    </submittedName>
</protein>
<organism evidence="1 2">
    <name type="scientific">Luteolibacter luteus</name>
    <dbReference type="NCBI Taxonomy" id="2728835"/>
    <lineage>
        <taxon>Bacteria</taxon>
        <taxon>Pseudomonadati</taxon>
        <taxon>Verrucomicrobiota</taxon>
        <taxon>Verrucomicrobiia</taxon>
        <taxon>Verrucomicrobiales</taxon>
        <taxon>Verrucomicrobiaceae</taxon>
        <taxon>Luteolibacter</taxon>
    </lineage>
</organism>
<name>A0A858RFS7_9BACT</name>
<gene>
    <name evidence="1" type="ORF">HHL09_06310</name>
</gene>
<dbReference type="AlphaFoldDB" id="A0A858RFS7"/>
<dbReference type="KEGG" id="luo:HHL09_06310"/>
<dbReference type="NCBIfam" id="TIGR02595">
    <property type="entry name" value="PEP_CTERM"/>
    <property type="match status" value="1"/>
</dbReference>
<dbReference type="Proteomes" id="UP000501812">
    <property type="component" value="Chromosome"/>
</dbReference>
<dbReference type="EMBL" id="CP051774">
    <property type="protein sequence ID" value="QJE95408.1"/>
    <property type="molecule type" value="Genomic_DNA"/>
</dbReference>
<dbReference type="RefSeq" id="WP_169453722.1">
    <property type="nucleotide sequence ID" value="NZ_CP051774.1"/>
</dbReference>